<keyword evidence="4" id="KW-0418">Kinase</keyword>
<evidence type="ECO:0000256" key="2">
    <source>
        <dbReference type="ARBA" id="ARBA00012169"/>
    </source>
</evidence>
<feature type="domain" description="PI3K/PI4K catalytic" evidence="8">
    <location>
        <begin position="368"/>
        <end position="643"/>
    </location>
</feature>
<evidence type="ECO:0000256" key="1">
    <source>
        <dbReference type="ARBA" id="ARBA00004450"/>
    </source>
</evidence>
<dbReference type="EC" id="2.7.1.67" evidence="2"/>
<dbReference type="GO" id="GO:0005741">
    <property type="term" value="C:mitochondrial outer membrane"/>
    <property type="evidence" value="ECO:0007669"/>
    <property type="project" value="UniProtKB-SubCell"/>
</dbReference>
<keyword evidence="9" id="KW-1185">Reference proteome</keyword>
<dbReference type="WBParaSite" id="PTRK_0001394000.1">
    <property type="protein sequence ID" value="PTRK_0001394000.1"/>
    <property type="gene ID" value="PTRK_0001394000"/>
</dbReference>
<dbReference type="InterPro" id="IPR057754">
    <property type="entry name" value="PI4-kinase_beta/PIK1_cat"/>
</dbReference>
<dbReference type="STRING" id="131310.A0A0N4ZYS3"/>
<organism evidence="9 10">
    <name type="scientific">Parastrongyloides trichosuri</name>
    <name type="common">Possum-specific nematode worm</name>
    <dbReference type="NCBI Taxonomy" id="131310"/>
    <lineage>
        <taxon>Eukaryota</taxon>
        <taxon>Metazoa</taxon>
        <taxon>Ecdysozoa</taxon>
        <taxon>Nematoda</taxon>
        <taxon>Chromadorea</taxon>
        <taxon>Rhabditida</taxon>
        <taxon>Tylenchina</taxon>
        <taxon>Panagrolaimomorpha</taxon>
        <taxon>Strongyloidoidea</taxon>
        <taxon>Strongyloididae</taxon>
        <taxon>Parastrongyloides</taxon>
    </lineage>
</organism>
<dbReference type="Pfam" id="PF21245">
    <property type="entry name" value="PI4KB-PIK1_PIK"/>
    <property type="match status" value="1"/>
</dbReference>
<evidence type="ECO:0000259" key="8">
    <source>
        <dbReference type="PROSITE" id="PS50290"/>
    </source>
</evidence>
<dbReference type="GO" id="GO:0004430">
    <property type="term" value="F:1-phosphatidylinositol 4-kinase activity"/>
    <property type="evidence" value="ECO:0007669"/>
    <property type="project" value="UniProtKB-EC"/>
</dbReference>
<proteinExistence type="predicted"/>
<dbReference type="Pfam" id="PF00454">
    <property type="entry name" value="PI3_PI4_kinase"/>
    <property type="match status" value="1"/>
</dbReference>
<dbReference type="InterPro" id="IPR011009">
    <property type="entry name" value="Kinase-like_dom_sf"/>
</dbReference>
<dbReference type="Proteomes" id="UP000038045">
    <property type="component" value="Unplaced"/>
</dbReference>
<reference evidence="10" key="1">
    <citation type="submission" date="2017-02" db="UniProtKB">
        <authorList>
            <consortium name="WormBaseParasite"/>
        </authorList>
    </citation>
    <scope>IDENTIFICATION</scope>
</reference>
<dbReference type="InterPro" id="IPR018936">
    <property type="entry name" value="PI3/4_kinase_CS"/>
</dbReference>
<dbReference type="SUPFAM" id="SSF56112">
    <property type="entry name" value="Protein kinase-like (PK-like)"/>
    <property type="match status" value="1"/>
</dbReference>
<accession>A0A0N4ZYS3</accession>
<sequence length="658" mass="76624">MQRSYIQEPSQFCNHPRNGVCPRCSLKASFDNIDENKKTDMCHITSNNISQQSTSSLLRFFDSTFFTIHHAIHHLQSSLDSAALSHLGDSLFKFPKQSVDFYLPQLLILYVNKRRIAEHIHSYLMERCQESIEFSIRCVILLESFNIENWKLNKMACQGYKLKLQILNEFYRNGAKYDQIYFTEPTVESLELNSCECIEEFDLSKSNLFQIMKYVCDCGMKKFRPELEFLQSLITIGNDLKEIPVGYERTTKLFNHIELLNKCLPSRVWLPLYSETTHFILKIVPKIACVLNSKDRAPYYIFLEAVEVDNICRSNLPRDVMKMSLEQLKEKYKPSECDDEQCMTYETKKTIINDTKNLESGQSSIFSESWDTIYSRIKAESIYSFLPNWTVLPVIVKTGDDLRQELIAYQLLVLFQEIWTIEYVPLYLKPYKINVLSSDAGLIEPIKNAISLHQLKKKLSMENENGIPPTLLEYFIQKYGPEDSESFIKARQNFVRSCSAYSLICYFLQVKDRHNGNILMDEDGHLIHIDFGFILNQSPKNLGFETSPFKLTPEIVDLMGGPTSDDFEEYKLLMLRGLIAARKHHDRIISLMNIMTNDCQIPCFRYGPALVKGMLDRFHIPLTDDELHELIFNMVEYSRGSLTTRLYDNFQYYTNGIL</sequence>
<dbReference type="PROSITE" id="PS00915">
    <property type="entry name" value="PI3_4_KINASE_1"/>
    <property type="match status" value="1"/>
</dbReference>
<dbReference type="PANTHER" id="PTHR10048">
    <property type="entry name" value="PHOSPHATIDYLINOSITOL KINASE"/>
    <property type="match status" value="1"/>
</dbReference>
<dbReference type="InterPro" id="IPR036940">
    <property type="entry name" value="PI3/4_kinase_cat_sf"/>
</dbReference>
<dbReference type="InterPro" id="IPR015433">
    <property type="entry name" value="PI3/4_kinase"/>
</dbReference>
<dbReference type="CDD" id="cd05168">
    <property type="entry name" value="PI4Kc_III_beta"/>
    <property type="match status" value="1"/>
</dbReference>
<dbReference type="InterPro" id="IPR000403">
    <property type="entry name" value="PI3/4_kinase_cat_dom"/>
</dbReference>
<evidence type="ECO:0000256" key="7">
    <source>
        <dbReference type="ARBA" id="ARBA00039877"/>
    </source>
</evidence>
<dbReference type="AlphaFoldDB" id="A0A0N4ZYS3"/>
<dbReference type="GO" id="GO:0030867">
    <property type="term" value="C:rough endoplasmic reticulum membrane"/>
    <property type="evidence" value="ECO:0007669"/>
    <property type="project" value="UniProtKB-SubCell"/>
</dbReference>
<keyword evidence="3" id="KW-0808">Transferase</keyword>
<comment type="catalytic activity">
    <reaction evidence="5">
        <text>a 1,2-diacyl-sn-glycero-3-phospho-(1D-myo-inositol) + ATP = a 1,2-diacyl-sn-glycero-3-phospho-(1D-myo-inositol 4-phosphate) + ADP + H(+)</text>
        <dbReference type="Rhea" id="RHEA:19877"/>
        <dbReference type="ChEBI" id="CHEBI:15378"/>
        <dbReference type="ChEBI" id="CHEBI:30616"/>
        <dbReference type="ChEBI" id="CHEBI:57880"/>
        <dbReference type="ChEBI" id="CHEBI:58178"/>
        <dbReference type="ChEBI" id="CHEBI:456216"/>
        <dbReference type="EC" id="2.7.1.67"/>
    </reaction>
    <physiologicalReaction direction="left-to-right" evidence="5">
        <dbReference type="Rhea" id="RHEA:19878"/>
    </physiologicalReaction>
</comment>
<name>A0A0N4ZYS3_PARTI</name>
<dbReference type="GO" id="GO:0048015">
    <property type="term" value="P:phosphatidylinositol-mediated signaling"/>
    <property type="evidence" value="ECO:0007669"/>
    <property type="project" value="TreeGrafter"/>
</dbReference>
<dbReference type="PANTHER" id="PTHR10048:SF22">
    <property type="entry name" value="PHOSPHATIDYLINOSITOL 4-KINASE BETA"/>
    <property type="match status" value="1"/>
</dbReference>
<evidence type="ECO:0000256" key="5">
    <source>
        <dbReference type="ARBA" id="ARBA00036767"/>
    </source>
</evidence>
<dbReference type="FunFam" id="1.10.1070.11:FF:000016">
    <property type="entry name" value="PIK1p Phosphatidylinositol 4-kinase"/>
    <property type="match status" value="1"/>
</dbReference>
<dbReference type="SMART" id="SM00146">
    <property type="entry name" value="PI3Kc"/>
    <property type="match status" value="1"/>
</dbReference>
<dbReference type="Gene3D" id="1.10.1070.11">
    <property type="entry name" value="Phosphatidylinositol 3-/4-kinase, catalytic domain"/>
    <property type="match status" value="1"/>
</dbReference>
<comment type="subcellular location">
    <subcellularLocation>
        <location evidence="1">Mitochondrion outer membrane</location>
        <topology evidence="1">Peripheral membrane protein</topology>
    </subcellularLocation>
    <subcellularLocation>
        <location evidence="6">Rough endoplasmic reticulum membrane</location>
        <topology evidence="6">Peripheral membrane protein</topology>
    </subcellularLocation>
</comment>
<evidence type="ECO:0000313" key="9">
    <source>
        <dbReference type="Proteomes" id="UP000038045"/>
    </source>
</evidence>
<evidence type="ECO:0000256" key="4">
    <source>
        <dbReference type="ARBA" id="ARBA00022777"/>
    </source>
</evidence>
<evidence type="ECO:0000313" key="10">
    <source>
        <dbReference type="WBParaSite" id="PTRK_0001394000.1"/>
    </source>
</evidence>
<dbReference type="PROSITE" id="PS50290">
    <property type="entry name" value="PI3_4_KINASE_3"/>
    <property type="match status" value="1"/>
</dbReference>
<evidence type="ECO:0000256" key="6">
    <source>
        <dbReference type="ARBA" id="ARBA00037860"/>
    </source>
</evidence>
<protein>
    <recommendedName>
        <fullName evidence="7">Phosphatidylinositol 4-kinase beta</fullName>
        <ecNumber evidence="2">2.7.1.67</ecNumber>
    </recommendedName>
</protein>
<dbReference type="GO" id="GO:0046854">
    <property type="term" value="P:phosphatidylinositol phosphate biosynthetic process"/>
    <property type="evidence" value="ECO:0007669"/>
    <property type="project" value="InterPro"/>
</dbReference>
<dbReference type="InterPro" id="IPR049160">
    <property type="entry name" value="PI4KB-PIK1_PIK"/>
</dbReference>
<dbReference type="Gene3D" id="3.30.1010.10">
    <property type="entry name" value="Phosphatidylinositol 3-kinase Catalytic Subunit, Chain A, domain 4"/>
    <property type="match status" value="1"/>
</dbReference>
<evidence type="ECO:0000256" key="3">
    <source>
        <dbReference type="ARBA" id="ARBA00022679"/>
    </source>
</evidence>